<dbReference type="GO" id="GO:0031110">
    <property type="term" value="P:regulation of microtubule polymerization or depolymerization"/>
    <property type="evidence" value="ECO:0007669"/>
    <property type="project" value="TreeGrafter"/>
</dbReference>
<evidence type="ECO:0000256" key="1">
    <source>
        <dbReference type="SAM" id="MobiDB-lite"/>
    </source>
</evidence>
<feature type="compositionally biased region" description="Basic and acidic residues" evidence="1">
    <location>
        <begin position="267"/>
        <end position="288"/>
    </location>
</feature>
<dbReference type="PANTHER" id="PTHR46756">
    <property type="entry name" value="TRANSGELIN"/>
    <property type="match status" value="1"/>
</dbReference>
<dbReference type="GO" id="GO:1904825">
    <property type="term" value="P:protein localization to microtubule plus-end"/>
    <property type="evidence" value="ECO:0007669"/>
    <property type="project" value="TreeGrafter"/>
</dbReference>
<dbReference type="OrthoDB" id="206130at2759"/>
<dbReference type="GO" id="GO:0008093">
    <property type="term" value="F:cytoskeletal anchor activity"/>
    <property type="evidence" value="ECO:0007669"/>
    <property type="project" value="TreeGrafter"/>
</dbReference>
<feature type="region of interest" description="Disordered" evidence="1">
    <location>
        <begin position="267"/>
        <end position="296"/>
    </location>
</feature>
<protein>
    <recommendedName>
        <fullName evidence="2">Calponin-homology (CH) domain-containing protein</fullName>
    </recommendedName>
</protein>
<feature type="compositionally biased region" description="Basic and acidic residues" evidence="1">
    <location>
        <begin position="206"/>
        <end position="227"/>
    </location>
</feature>
<reference evidence="3 4" key="1">
    <citation type="submission" date="2018-11" db="EMBL/GenBank/DDBJ databases">
        <authorList>
            <consortium name="Pathogen Informatics"/>
        </authorList>
    </citation>
    <scope>NUCLEOTIDE SEQUENCE [LARGE SCALE GENOMIC DNA]</scope>
</reference>
<feature type="compositionally biased region" description="Polar residues" evidence="1">
    <location>
        <begin position="231"/>
        <end position="250"/>
    </location>
</feature>
<dbReference type="PROSITE" id="PS50021">
    <property type="entry name" value="CH"/>
    <property type="match status" value="1"/>
</dbReference>
<sequence>MLRTASVSALEARSTQAFGTRDEFLAAMTEDLAEWMSRLYPDLAGDLDADNFFDRISDGTLLCHHATQLHHLLIESYPVSMQRGELRLQGVRIGGVEPLLPSEPPNFHSRGLSAQNLAGGSFWARDNIANFIKWCRSMRLPDSILFETEDLASRKCLRSVIVCLLELARLGGRFGMEVPEIVYLEKEIDAELAAEASLPFNFPSDHGTETDDFRLNPPEMRADHGTETDDFSNTTGDPPENSASSQTAASTPRGMYNKAALLRAAKIKSEHPAEKRRELSKREEEAKPSKPKYNRPVVDMRSLDEIVSYKPVCLMMKCFLS</sequence>
<dbReference type="Pfam" id="PF00307">
    <property type="entry name" value="CH"/>
    <property type="match status" value="1"/>
</dbReference>
<dbReference type="InterPro" id="IPR001715">
    <property type="entry name" value="CH_dom"/>
</dbReference>
<dbReference type="AlphaFoldDB" id="A0A3P7LM28"/>
<dbReference type="EMBL" id="UYRU01052655">
    <property type="protein sequence ID" value="VDN11963.1"/>
    <property type="molecule type" value="Genomic_DNA"/>
</dbReference>
<dbReference type="GO" id="GO:0035371">
    <property type="term" value="C:microtubule plus-end"/>
    <property type="evidence" value="ECO:0007669"/>
    <property type="project" value="TreeGrafter"/>
</dbReference>
<dbReference type="GO" id="GO:0001578">
    <property type="term" value="P:microtubule bundle formation"/>
    <property type="evidence" value="ECO:0007669"/>
    <property type="project" value="TreeGrafter"/>
</dbReference>
<dbReference type="Proteomes" id="UP000281553">
    <property type="component" value="Unassembled WGS sequence"/>
</dbReference>
<dbReference type="SUPFAM" id="SSF47576">
    <property type="entry name" value="Calponin-homology domain, CH-domain"/>
    <property type="match status" value="1"/>
</dbReference>
<name>A0A3P7LM28_DIBLA</name>
<dbReference type="GO" id="GO:0005737">
    <property type="term" value="C:cytoplasm"/>
    <property type="evidence" value="ECO:0007669"/>
    <property type="project" value="TreeGrafter"/>
</dbReference>
<dbReference type="InterPro" id="IPR036872">
    <property type="entry name" value="CH_dom_sf"/>
</dbReference>
<evidence type="ECO:0000313" key="3">
    <source>
        <dbReference type="EMBL" id="VDN11963.1"/>
    </source>
</evidence>
<dbReference type="GO" id="GO:0005884">
    <property type="term" value="C:actin filament"/>
    <property type="evidence" value="ECO:0007669"/>
    <property type="project" value="TreeGrafter"/>
</dbReference>
<dbReference type="GO" id="GO:0051015">
    <property type="term" value="F:actin filament binding"/>
    <property type="evidence" value="ECO:0007669"/>
    <property type="project" value="TreeGrafter"/>
</dbReference>
<dbReference type="SMART" id="SM00033">
    <property type="entry name" value="CH"/>
    <property type="match status" value="1"/>
</dbReference>
<proteinExistence type="predicted"/>
<evidence type="ECO:0000259" key="2">
    <source>
        <dbReference type="PROSITE" id="PS50021"/>
    </source>
</evidence>
<feature type="region of interest" description="Disordered" evidence="1">
    <location>
        <begin position="200"/>
        <end position="253"/>
    </location>
</feature>
<feature type="domain" description="Calponin-homology (CH)" evidence="2">
    <location>
        <begin position="26"/>
        <end position="172"/>
    </location>
</feature>
<organism evidence="3 4">
    <name type="scientific">Dibothriocephalus latus</name>
    <name type="common">Fish tapeworm</name>
    <name type="synonym">Diphyllobothrium latum</name>
    <dbReference type="NCBI Taxonomy" id="60516"/>
    <lineage>
        <taxon>Eukaryota</taxon>
        <taxon>Metazoa</taxon>
        <taxon>Spiralia</taxon>
        <taxon>Lophotrochozoa</taxon>
        <taxon>Platyhelminthes</taxon>
        <taxon>Cestoda</taxon>
        <taxon>Eucestoda</taxon>
        <taxon>Diphyllobothriidea</taxon>
        <taxon>Diphyllobothriidae</taxon>
        <taxon>Dibothriocephalus</taxon>
    </lineage>
</organism>
<accession>A0A3P7LM28</accession>
<dbReference type="GO" id="GO:0001725">
    <property type="term" value="C:stress fiber"/>
    <property type="evidence" value="ECO:0007669"/>
    <property type="project" value="TreeGrafter"/>
</dbReference>
<dbReference type="GO" id="GO:0051764">
    <property type="term" value="P:actin crosslink formation"/>
    <property type="evidence" value="ECO:0007669"/>
    <property type="project" value="TreeGrafter"/>
</dbReference>
<dbReference type="GO" id="GO:0008017">
    <property type="term" value="F:microtubule binding"/>
    <property type="evidence" value="ECO:0007669"/>
    <property type="project" value="TreeGrafter"/>
</dbReference>
<keyword evidence="4" id="KW-1185">Reference proteome</keyword>
<dbReference type="PANTHER" id="PTHR46756:SF18">
    <property type="entry name" value="GAS2-LIKE PROTEIN PICKLED EGGS"/>
    <property type="match status" value="1"/>
</dbReference>
<evidence type="ECO:0000313" key="4">
    <source>
        <dbReference type="Proteomes" id="UP000281553"/>
    </source>
</evidence>
<dbReference type="Gene3D" id="1.10.418.10">
    <property type="entry name" value="Calponin-like domain"/>
    <property type="match status" value="1"/>
</dbReference>
<gene>
    <name evidence="3" type="ORF">DILT_LOCUS7794</name>
</gene>